<dbReference type="PRINTS" id="PR00475">
    <property type="entry name" value="HEXOKINASE"/>
</dbReference>
<keyword evidence="4" id="KW-1185">Reference proteome</keyword>
<dbReference type="InterPro" id="IPR020004">
    <property type="entry name" value="UDP-GlcNAc_Epase"/>
</dbReference>
<name>A0A9Q1HZX2_CONCO</name>
<evidence type="ECO:0000259" key="2">
    <source>
        <dbReference type="Pfam" id="PF02350"/>
    </source>
</evidence>
<dbReference type="CDD" id="cd03786">
    <property type="entry name" value="GTB_UDP-GlcNAc_2-Epimerase"/>
    <property type="match status" value="1"/>
</dbReference>
<dbReference type="InterPro" id="IPR003331">
    <property type="entry name" value="UDP_GlcNAc_Epimerase_2_dom"/>
</dbReference>
<dbReference type="AlphaFoldDB" id="A0A9Q1HZX2"/>
<dbReference type="GO" id="GO:0004553">
    <property type="term" value="F:hydrolase activity, hydrolyzing O-glycosyl compounds"/>
    <property type="evidence" value="ECO:0007669"/>
    <property type="project" value="InterPro"/>
</dbReference>
<dbReference type="Gene3D" id="3.40.50.2000">
    <property type="entry name" value="Glycogen Phosphorylase B"/>
    <property type="match status" value="2"/>
</dbReference>
<dbReference type="FunFam" id="3.40.50.2000:FF:000013">
    <property type="entry name" value="Bifunctional UDP-N-acetylglucosamine 2-epimerase/N-acetylmannosamine kinase"/>
    <property type="match status" value="1"/>
</dbReference>
<feature type="active site" evidence="1">
    <location>
        <position position="544"/>
    </location>
</feature>
<gene>
    <name evidence="3" type="ORF">COCON_G00108690</name>
</gene>
<sequence length="612" mass="67799">MYSEQTGRNPHELYYLSMQRGRDQPEKMDESSLKRRLRVCVATCNRADYSKLAPIMFGLKADPDSFELEVVVLGSHLIDDYGNTFRMIEQDDFDIGSKLHTIVRGEDEAAMVESVGLALVKLPDVLLRLNPDVLVVHGDRFDALALATAAALMNIRILHVEGGEVSGTIDDSIRHAISKLAHYHACCTRSAEQHLIAMCEDHTRILLAGCPSYDKLLSAHRRDDHMDIIKAWLGDVKEQNYIVALQHPVTTDIKNSIKIYELMLDALISFDKRALILFPNIDAGSKEMVRVMRKKGVEQHQNFRAVKHVPFEQFIQLVAHAGCMIGNSSCGVREAGAFGTPVINLGTRQTGRETGENVLHVRDADTQNKIYHALELQFGKRYPCSKIYGDGNAVPRILKFLQNMDLDEPLQKSFRFPPVKECISQDIDHILETQSALAVDLGGTNLRVAIISMKGKIVKKYTQANPKTYEERIELILRMCVDATLEAVRFNCRVLGVGISTGGRVNPQEGVVLHSTKLIQEWSSVDLRTPISDKLHLPVWVENDGNCAALAERKFGHGQGVEDFVTVITGTGIGGGIMQHGELIHGSSFCAAELGHIMVSLDGPECSCGGRG</sequence>
<dbReference type="PANTHER" id="PTHR18964:SF149">
    <property type="entry name" value="BIFUNCTIONAL UDP-N-ACETYLGLUCOSAMINE 2-EPIMERASE_N-ACETYLMANNOSAMINE KINASE"/>
    <property type="match status" value="1"/>
</dbReference>
<dbReference type="Gene3D" id="3.30.420.40">
    <property type="match status" value="2"/>
</dbReference>
<accession>A0A9Q1HZX2</accession>
<dbReference type="EMBL" id="JAFJMO010000007">
    <property type="protein sequence ID" value="KAJ8272010.1"/>
    <property type="molecule type" value="Genomic_DNA"/>
</dbReference>
<dbReference type="Proteomes" id="UP001152803">
    <property type="component" value="Unassembled WGS sequence"/>
</dbReference>
<evidence type="ECO:0000313" key="3">
    <source>
        <dbReference type="EMBL" id="KAJ8272010.1"/>
    </source>
</evidence>
<dbReference type="OrthoDB" id="2968753at2759"/>
<protein>
    <recommendedName>
        <fullName evidence="2">UDP-N-acetylglucosamine 2-epimerase domain-containing protein</fullName>
    </recommendedName>
</protein>
<dbReference type="GO" id="GO:0006047">
    <property type="term" value="P:UDP-N-acetylglucosamine metabolic process"/>
    <property type="evidence" value="ECO:0007669"/>
    <property type="project" value="InterPro"/>
</dbReference>
<dbReference type="Pfam" id="PF02350">
    <property type="entry name" value="Epimerase_2"/>
    <property type="match status" value="1"/>
</dbReference>
<dbReference type="GO" id="GO:0009384">
    <property type="term" value="F:N-acylmannosamine kinase activity"/>
    <property type="evidence" value="ECO:0007669"/>
    <property type="project" value="TreeGrafter"/>
</dbReference>
<dbReference type="PANTHER" id="PTHR18964">
    <property type="entry name" value="ROK (REPRESSOR, ORF, KINASE) FAMILY"/>
    <property type="match status" value="1"/>
</dbReference>
<dbReference type="GO" id="GO:0008761">
    <property type="term" value="F:UDP-N-acetylglucosamine 2-epimerase activity"/>
    <property type="evidence" value="ECO:0007669"/>
    <property type="project" value="TreeGrafter"/>
</dbReference>
<feature type="domain" description="UDP-N-acetylglucosamine 2-epimerase" evidence="2">
    <location>
        <begin position="65"/>
        <end position="401"/>
    </location>
</feature>
<evidence type="ECO:0000313" key="4">
    <source>
        <dbReference type="Proteomes" id="UP001152803"/>
    </source>
</evidence>
<dbReference type="InterPro" id="IPR000600">
    <property type="entry name" value="ROK"/>
</dbReference>
<dbReference type="Pfam" id="PF00480">
    <property type="entry name" value="ROK"/>
    <property type="match status" value="1"/>
</dbReference>
<dbReference type="FunFam" id="3.30.420.40:FF:000053">
    <property type="entry name" value="Bifunctional UDP-N-acetylglucosamine 2-epimerase/N-acetylmannosamine kinase"/>
    <property type="match status" value="1"/>
</dbReference>
<evidence type="ECO:0000256" key="1">
    <source>
        <dbReference type="PIRSR" id="PIRSR620004-1"/>
    </source>
</evidence>
<dbReference type="NCBIfam" id="TIGR03568">
    <property type="entry name" value="NeuC_NnaA"/>
    <property type="match status" value="1"/>
</dbReference>
<reference evidence="3" key="1">
    <citation type="journal article" date="2023" name="Science">
        <title>Genome structures resolve the early diversification of teleost fishes.</title>
        <authorList>
            <person name="Parey E."/>
            <person name="Louis A."/>
            <person name="Montfort J."/>
            <person name="Bouchez O."/>
            <person name="Roques C."/>
            <person name="Iampietro C."/>
            <person name="Lluch J."/>
            <person name="Castinel A."/>
            <person name="Donnadieu C."/>
            <person name="Desvignes T."/>
            <person name="Floi Bucao C."/>
            <person name="Jouanno E."/>
            <person name="Wen M."/>
            <person name="Mejri S."/>
            <person name="Dirks R."/>
            <person name="Jansen H."/>
            <person name="Henkel C."/>
            <person name="Chen W.J."/>
            <person name="Zahm M."/>
            <person name="Cabau C."/>
            <person name="Klopp C."/>
            <person name="Thompson A.W."/>
            <person name="Robinson-Rechavi M."/>
            <person name="Braasch I."/>
            <person name="Lecointre G."/>
            <person name="Bobe J."/>
            <person name="Postlethwait J.H."/>
            <person name="Berthelot C."/>
            <person name="Roest Crollius H."/>
            <person name="Guiguen Y."/>
        </authorList>
    </citation>
    <scope>NUCLEOTIDE SEQUENCE</scope>
    <source>
        <strain evidence="3">Concon-B</strain>
    </source>
</reference>
<dbReference type="FunFam" id="3.40.50.2000:FF:000015">
    <property type="entry name" value="Bifunctional UDP-N-acetylglucosamine 2-epimerase/N-acetylmannosamine kinase"/>
    <property type="match status" value="1"/>
</dbReference>
<organism evidence="3 4">
    <name type="scientific">Conger conger</name>
    <name type="common">Conger eel</name>
    <name type="synonym">Muraena conger</name>
    <dbReference type="NCBI Taxonomy" id="82655"/>
    <lineage>
        <taxon>Eukaryota</taxon>
        <taxon>Metazoa</taxon>
        <taxon>Chordata</taxon>
        <taxon>Craniata</taxon>
        <taxon>Vertebrata</taxon>
        <taxon>Euteleostomi</taxon>
        <taxon>Actinopterygii</taxon>
        <taxon>Neopterygii</taxon>
        <taxon>Teleostei</taxon>
        <taxon>Anguilliformes</taxon>
        <taxon>Congridae</taxon>
        <taxon>Conger</taxon>
    </lineage>
</organism>
<dbReference type="SUPFAM" id="SSF53067">
    <property type="entry name" value="Actin-like ATPase domain"/>
    <property type="match status" value="1"/>
</dbReference>
<dbReference type="SUPFAM" id="SSF53756">
    <property type="entry name" value="UDP-Glycosyltransferase/glycogen phosphorylase"/>
    <property type="match status" value="1"/>
</dbReference>
<dbReference type="InterPro" id="IPR043129">
    <property type="entry name" value="ATPase_NBD"/>
</dbReference>
<comment type="caution">
    <text evidence="3">The sequence shown here is derived from an EMBL/GenBank/DDBJ whole genome shotgun (WGS) entry which is preliminary data.</text>
</comment>
<proteinExistence type="predicted"/>